<organism evidence="2 3">
    <name type="scientific">Batillaria attramentaria</name>
    <dbReference type="NCBI Taxonomy" id="370345"/>
    <lineage>
        <taxon>Eukaryota</taxon>
        <taxon>Metazoa</taxon>
        <taxon>Spiralia</taxon>
        <taxon>Lophotrochozoa</taxon>
        <taxon>Mollusca</taxon>
        <taxon>Gastropoda</taxon>
        <taxon>Caenogastropoda</taxon>
        <taxon>Sorbeoconcha</taxon>
        <taxon>Cerithioidea</taxon>
        <taxon>Batillariidae</taxon>
        <taxon>Batillaria</taxon>
    </lineage>
</organism>
<dbReference type="Proteomes" id="UP001519460">
    <property type="component" value="Unassembled WGS sequence"/>
</dbReference>
<comment type="caution">
    <text evidence="2">The sequence shown here is derived from an EMBL/GenBank/DDBJ whole genome shotgun (WGS) entry which is preliminary data.</text>
</comment>
<gene>
    <name evidence="2" type="ORF">BaRGS_00031032</name>
</gene>
<dbReference type="AlphaFoldDB" id="A0ABD0JSZ0"/>
<feature type="region of interest" description="Disordered" evidence="1">
    <location>
        <begin position="1"/>
        <end position="57"/>
    </location>
</feature>
<dbReference type="EMBL" id="JACVVK020000342">
    <property type="protein sequence ID" value="KAK7477744.1"/>
    <property type="molecule type" value="Genomic_DNA"/>
</dbReference>
<name>A0ABD0JSZ0_9CAEN</name>
<reference evidence="2 3" key="1">
    <citation type="journal article" date="2023" name="Sci. Data">
        <title>Genome assembly of the Korean intertidal mud-creeper Batillaria attramentaria.</title>
        <authorList>
            <person name="Patra A.K."/>
            <person name="Ho P.T."/>
            <person name="Jun S."/>
            <person name="Lee S.J."/>
            <person name="Kim Y."/>
            <person name="Won Y.J."/>
        </authorList>
    </citation>
    <scope>NUCLEOTIDE SEQUENCE [LARGE SCALE GENOMIC DNA]</scope>
    <source>
        <strain evidence="2">Wonlab-2016</strain>
    </source>
</reference>
<sequence>MDFPPLSPVASPLEKGANGHYPFPTRGQLAGSSPGQDRPHDVSKHGHKPATYNAEGLSKPALTRGYVLRRQKVKFAETEVKGDRSKNAEGFIAPVLKLLHV</sequence>
<proteinExistence type="predicted"/>
<evidence type="ECO:0000313" key="2">
    <source>
        <dbReference type="EMBL" id="KAK7477744.1"/>
    </source>
</evidence>
<evidence type="ECO:0000313" key="3">
    <source>
        <dbReference type="Proteomes" id="UP001519460"/>
    </source>
</evidence>
<evidence type="ECO:0000256" key="1">
    <source>
        <dbReference type="SAM" id="MobiDB-lite"/>
    </source>
</evidence>
<accession>A0ABD0JSZ0</accession>
<protein>
    <submittedName>
        <fullName evidence="2">Uncharacterized protein</fullName>
    </submittedName>
</protein>
<keyword evidence="3" id="KW-1185">Reference proteome</keyword>